<accession>A0A1F6A7S1</accession>
<feature type="transmembrane region" description="Helical" evidence="1">
    <location>
        <begin position="221"/>
        <end position="238"/>
    </location>
</feature>
<feature type="transmembrane region" description="Helical" evidence="1">
    <location>
        <begin position="197"/>
        <end position="215"/>
    </location>
</feature>
<feature type="transmembrane region" description="Helical" evidence="1">
    <location>
        <begin position="391"/>
        <end position="408"/>
    </location>
</feature>
<feature type="transmembrane region" description="Helical" evidence="1">
    <location>
        <begin position="173"/>
        <end position="190"/>
    </location>
</feature>
<proteinExistence type="predicted"/>
<feature type="transmembrane region" description="Helical" evidence="1">
    <location>
        <begin position="250"/>
        <end position="267"/>
    </location>
</feature>
<reference evidence="2 3" key="1">
    <citation type="journal article" date="2016" name="Nat. Commun.">
        <title>Thousands of microbial genomes shed light on interconnected biogeochemical processes in an aquifer system.</title>
        <authorList>
            <person name="Anantharaman K."/>
            <person name="Brown C.T."/>
            <person name="Hug L.A."/>
            <person name="Sharon I."/>
            <person name="Castelle C.J."/>
            <person name="Probst A.J."/>
            <person name="Thomas B.C."/>
            <person name="Singh A."/>
            <person name="Wilkins M.J."/>
            <person name="Karaoz U."/>
            <person name="Brodie E.L."/>
            <person name="Williams K.H."/>
            <person name="Hubbard S.S."/>
            <person name="Banfield J.F."/>
        </authorList>
    </citation>
    <scope>NUCLEOTIDE SEQUENCE [LARGE SCALE GENOMIC DNA]</scope>
</reference>
<gene>
    <name evidence="2" type="ORF">A3D03_03910</name>
</gene>
<evidence type="ECO:0000313" key="2">
    <source>
        <dbReference type="EMBL" id="OGG20798.1"/>
    </source>
</evidence>
<keyword evidence="1" id="KW-1133">Transmembrane helix</keyword>
<comment type="caution">
    <text evidence="2">The sequence shown here is derived from an EMBL/GenBank/DDBJ whole genome shotgun (WGS) entry which is preliminary data.</text>
</comment>
<organism evidence="2 3">
    <name type="scientific">Candidatus Gottesmanbacteria bacterium RIFCSPHIGHO2_02_FULL_40_13</name>
    <dbReference type="NCBI Taxonomy" id="1798384"/>
    <lineage>
        <taxon>Bacteria</taxon>
        <taxon>Candidatus Gottesmaniibacteriota</taxon>
    </lineage>
</organism>
<feature type="transmembrane region" description="Helical" evidence="1">
    <location>
        <begin position="359"/>
        <end position="382"/>
    </location>
</feature>
<evidence type="ECO:0000313" key="3">
    <source>
        <dbReference type="Proteomes" id="UP000177092"/>
    </source>
</evidence>
<dbReference type="Proteomes" id="UP000177092">
    <property type="component" value="Unassembled WGS sequence"/>
</dbReference>
<keyword evidence="1" id="KW-0812">Transmembrane</keyword>
<name>A0A1F6A7S1_9BACT</name>
<dbReference type="AlphaFoldDB" id="A0A1F6A7S1"/>
<feature type="transmembrane region" description="Helical" evidence="1">
    <location>
        <begin position="273"/>
        <end position="296"/>
    </location>
</feature>
<evidence type="ECO:0000256" key="1">
    <source>
        <dbReference type="SAM" id="Phobius"/>
    </source>
</evidence>
<feature type="transmembrane region" description="Helical" evidence="1">
    <location>
        <begin position="56"/>
        <end position="78"/>
    </location>
</feature>
<feature type="transmembrane region" description="Helical" evidence="1">
    <location>
        <begin position="118"/>
        <end position="136"/>
    </location>
</feature>
<protein>
    <recommendedName>
        <fullName evidence="4">Glycosyltransferase RgtA/B/C/D-like domain-containing protein</fullName>
    </recommendedName>
</protein>
<feature type="transmembrane region" description="Helical" evidence="1">
    <location>
        <begin position="308"/>
        <end position="326"/>
    </location>
</feature>
<feature type="transmembrane region" description="Helical" evidence="1">
    <location>
        <begin position="84"/>
        <end position="106"/>
    </location>
</feature>
<sequence>MDAISSLLISYLFVLLGSIFTHGFYSFSGVVIILVSFVLLIFSYKYPSYERNKNRNLLFFAKFILIQSSIFSLLLYGGLYQVNIFSIVQISQILLMIAFILTLLYLFNRPLVFVKSKFKYLIVIFIIVHFLMIVSSPDPKIDIFRSLKYGSAGLLSLKNPYQEVYPQLYQDKILNYFSYFPTILFYFFPFQIIFGDVRVGIVFAQLLIAFLLYRLFKKNKIQPVMSQILILIFLYFPLNSYITEQSFVDVIIVLGIILLFYYVYYPVNNDKFLYLSSILLMNTKQIFFVLTPLFLFRNNYLKDMKSVIKCYFFSSLLSLPFFLWSWRDFLYDTVLIYFQPPQGVSADASLNIRSLLVNFFHITVNQNIFLILAGVLLLIVLYKSNSQKNSLFRGFSIFFLGFFIVGSIAYMNHYYLAASLILIYICSLILDTNHSSPAKPINKRNESQKQFIAGS</sequence>
<feature type="transmembrane region" description="Helical" evidence="1">
    <location>
        <begin position="414"/>
        <end position="430"/>
    </location>
</feature>
<evidence type="ECO:0008006" key="4">
    <source>
        <dbReference type="Google" id="ProtNLM"/>
    </source>
</evidence>
<feature type="transmembrane region" description="Helical" evidence="1">
    <location>
        <begin position="27"/>
        <end position="44"/>
    </location>
</feature>
<keyword evidence="1" id="KW-0472">Membrane</keyword>
<dbReference type="EMBL" id="MFJN01000034">
    <property type="protein sequence ID" value="OGG20798.1"/>
    <property type="molecule type" value="Genomic_DNA"/>
</dbReference>